<comment type="caution">
    <text evidence="1">The sequence shown here is derived from an EMBL/GenBank/DDBJ whole genome shotgun (WGS) entry which is preliminary data.</text>
</comment>
<sequence>MSFKAAGKRFLSTVKETNGGTEIDFTGVGKAIGMGALTFMAVAKYLEKKRKAEELLPAILKKKKWNINGAIRTFDTDSVYYVDPANNEENQRFLASIKNRH</sequence>
<name>A0A9N9D928_9GLOM</name>
<proteinExistence type="predicted"/>
<feature type="non-terminal residue" evidence="1">
    <location>
        <position position="101"/>
    </location>
</feature>
<dbReference type="Proteomes" id="UP000789572">
    <property type="component" value="Unassembled WGS sequence"/>
</dbReference>
<dbReference type="OrthoDB" id="5596319at2759"/>
<evidence type="ECO:0000313" key="1">
    <source>
        <dbReference type="EMBL" id="CAG8629720.1"/>
    </source>
</evidence>
<evidence type="ECO:0000313" key="2">
    <source>
        <dbReference type="Proteomes" id="UP000789572"/>
    </source>
</evidence>
<dbReference type="AlphaFoldDB" id="A0A9N9D928"/>
<organism evidence="1 2">
    <name type="scientific">Paraglomus occultum</name>
    <dbReference type="NCBI Taxonomy" id="144539"/>
    <lineage>
        <taxon>Eukaryota</taxon>
        <taxon>Fungi</taxon>
        <taxon>Fungi incertae sedis</taxon>
        <taxon>Mucoromycota</taxon>
        <taxon>Glomeromycotina</taxon>
        <taxon>Glomeromycetes</taxon>
        <taxon>Paraglomerales</taxon>
        <taxon>Paraglomeraceae</taxon>
        <taxon>Paraglomus</taxon>
    </lineage>
</organism>
<reference evidence="1" key="1">
    <citation type="submission" date="2021-06" db="EMBL/GenBank/DDBJ databases">
        <authorList>
            <person name="Kallberg Y."/>
            <person name="Tangrot J."/>
            <person name="Rosling A."/>
        </authorList>
    </citation>
    <scope>NUCLEOTIDE SEQUENCE</scope>
    <source>
        <strain evidence="1">IA702</strain>
    </source>
</reference>
<keyword evidence="2" id="KW-1185">Reference proteome</keyword>
<accession>A0A9N9D928</accession>
<dbReference type="EMBL" id="CAJVPJ010002802">
    <property type="protein sequence ID" value="CAG8629720.1"/>
    <property type="molecule type" value="Genomic_DNA"/>
</dbReference>
<gene>
    <name evidence="1" type="ORF">POCULU_LOCUS8830</name>
</gene>
<protein>
    <submittedName>
        <fullName evidence="1">6468_t:CDS:1</fullName>
    </submittedName>
</protein>